<feature type="domain" description="TonB-dependent receptor plug" evidence="15">
    <location>
        <begin position="48"/>
        <end position="155"/>
    </location>
</feature>
<dbReference type="Pfam" id="PF07715">
    <property type="entry name" value="Plug"/>
    <property type="match status" value="1"/>
</dbReference>
<evidence type="ECO:0000256" key="13">
    <source>
        <dbReference type="SAM" id="SignalP"/>
    </source>
</evidence>
<feature type="chain" id="PRO_5026844016" evidence="13">
    <location>
        <begin position="26"/>
        <end position="797"/>
    </location>
</feature>
<accession>A0A6N9HJV9</accession>
<comment type="subcellular location">
    <subcellularLocation>
        <location evidence="1 11">Cell outer membrane</location>
        <topology evidence="1 11">Multi-pass membrane protein</topology>
    </subcellularLocation>
</comment>
<evidence type="ECO:0000256" key="7">
    <source>
        <dbReference type="ARBA" id="ARBA00023065"/>
    </source>
</evidence>
<dbReference type="Proteomes" id="UP000448575">
    <property type="component" value="Unassembled WGS sequence"/>
</dbReference>
<feature type="signal peptide" evidence="13">
    <location>
        <begin position="1"/>
        <end position="25"/>
    </location>
</feature>
<evidence type="ECO:0000259" key="14">
    <source>
        <dbReference type="Pfam" id="PF00593"/>
    </source>
</evidence>
<evidence type="ECO:0000256" key="12">
    <source>
        <dbReference type="RuleBase" id="RU003357"/>
    </source>
</evidence>
<keyword evidence="9 11" id="KW-0472">Membrane</keyword>
<evidence type="ECO:0000256" key="1">
    <source>
        <dbReference type="ARBA" id="ARBA00004571"/>
    </source>
</evidence>
<keyword evidence="5 11" id="KW-0812">Transmembrane</keyword>
<dbReference type="RefSeq" id="WP_161026488.1">
    <property type="nucleotide sequence ID" value="NZ_WWCJ01000010.1"/>
</dbReference>
<keyword evidence="13" id="KW-0732">Signal</keyword>
<keyword evidence="8 12" id="KW-0798">TonB box</keyword>
<proteinExistence type="inferred from homology"/>
<keyword evidence="17" id="KW-1185">Reference proteome</keyword>
<dbReference type="InterPro" id="IPR012910">
    <property type="entry name" value="Plug_dom"/>
</dbReference>
<keyword evidence="6" id="KW-0408">Iron</keyword>
<evidence type="ECO:0000313" key="16">
    <source>
        <dbReference type="EMBL" id="MYN03517.1"/>
    </source>
</evidence>
<evidence type="ECO:0000256" key="11">
    <source>
        <dbReference type="PROSITE-ProRule" id="PRU01360"/>
    </source>
</evidence>
<evidence type="ECO:0000256" key="8">
    <source>
        <dbReference type="ARBA" id="ARBA00023077"/>
    </source>
</evidence>
<evidence type="ECO:0000256" key="6">
    <source>
        <dbReference type="ARBA" id="ARBA00023004"/>
    </source>
</evidence>
<keyword evidence="10 11" id="KW-0998">Cell outer membrane</keyword>
<keyword evidence="4" id="KW-0410">Iron transport</keyword>
<dbReference type="InterPro" id="IPR000531">
    <property type="entry name" value="Beta-barrel_TonB"/>
</dbReference>
<evidence type="ECO:0000256" key="3">
    <source>
        <dbReference type="ARBA" id="ARBA00022452"/>
    </source>
</evidence>
<protein>
    <submittedName>
        <fullName evidence="16">TonB-dependent receptor</fullName>
    </submittedName>
</protein>
<dbReference type="InterPro" id="IPR036942">
    <property type="entry name" value="Beta-barrel_TonB_sf"/>
</dbReference>
<keyword evidence="16" id="KW-0675">Receptor</keyword>
<dbReference type="Gene3D" id="2.40.170.20">
    <property type="entry name" value="TonB-dependent receptor, beta-barrel domain"/>
    <property type="match status" value="1"/>
</dbReference>
<gene>
    <name evidence="16" type="ORF">GTP41_15580</name>
</gene>
<evidence type="ECO:0000256" key="9">
    <source>
        <dbReference type="ARBA" id="ARBA00023136"/>
    </source>
</evidence>
<keyword evidence="3 11" id="KW-1134">Transmembrane beta strand</keyword>
<dbReference type="EMBL" id="WWCJ01000010">
    <property type="protein sequence ID" value="MYN03517.1"/>
    <property type="molecule type" value="Genomic_DNA"/>
</dbReference>
<dbReference type="PROSITE" id="PS52016">
    <property type="entry name" value="TONB_DEPENDENT_REC_3"/>
    <property type="match status" value="1"/>
</dbReference>
<dbReference type="AlphaFoldDB" id="A0A6N9HJV9"/>
<dbReference type="GO" id="GO:0009279">
    <property type="term" value="C:cell outer membrane"/>
    <property type="evidence" value="ECO:0007669"/>
    <property type="project" value="UniProtKB-SubCell"/>
</dbReference>
<evidence type="ECO:0000256" key="2">
    <source>
        <dbReference type="ARBA" id="ARBA00022448"/>
    </source>
</evidence>
<reference evidence="16 17" key="1">
    <citation type="submission" date="2019-12" db="EMBL/GenBank/DDBJ databases">
        <title>Novel species isolated from a subtropical stream in China.</title>
        <authorList>
            <person name="Lu H."/>
        </authorList>
    </citation>
    <scope>NUCLEOTIDE SEQUENCE [LARGE SCALE GENOMIC DNA]</scope>
    <source>
        <strain evidence="16 17">DS3</strain>
    </source>
</reference>
<keyword evidence="7" id="KW-0406">Ion transport</keyword>
<dbReference type="InterPro" id="IPR039426">
    <property type="entry name" value="TonB-dep_rcpt-like"/>
</dbReference>
<evidence type="ECO:0000259" key="15">
    <source>
        <dbReference type="Pfam" id="PF07715"/>
    </source>
</evidence>
<evidence type="ECO:0000313" key="17">
    <source>
        <dbReference type="Proteomes" id="UP000448575"/>
    </source>
</evidence>
<sequence length="797" mass="86781">MKLRKKVLSSSISSALLACCGAASAADQPPKEETHVVVVTAQNRTQQAQDVPIALQIIGAEQIDKLASPNLAEMNGYIPGLSVSAEQPTQPSMSLRGIGTGDFGIGTDAPVGVYIDGVYAGKTGGAVMNFNDVQRIEVLKGPQGTLFGRNSAAGAISVVTREPGRDNELEARLRYGKYKTRNVELLANAPLSDSTALRITAVHHASDGWLKDAATGASLQHGTDTGVRATLRWDAPARAKVLLSVEAEKLDHMARPAIGLVAGLPSVPVNPANYLDPRTAPVYNDAANNGETRDFHGGTLRVELPLGWATFNSITGVRRFDSRNRQDNDGTNRITHYVDTENAERNRSWQQEFRLSANTGMADWVAGLSFYHEKANQTSQVNTNTNTLDTIFGNVANLPVFSLLEGAAAMAGIPAGLLGNPWQENMHVAGRYKASALYGDVIWHLAPKLNLTTGLRYTRDDKRFSWYSPLRDAAALDASVQRLQGLGFFDALVAMGALTEMEMMMALGAMGQNIEFTSPGASAKPLEKRSKWSDTSPRAVLDYKLNEDMMVYGSIAKGYQSGGFNALQVNASYEPEKVWNYEVGMKNYYRQYKLLVNASLYHYKFSNLQSLALVNNGSAIPTYQVTSSDQEAHGLDFEARWQPARDLRLNMSAAYIDQTYKSFTTNDGIKLDGQAVGTPKWTTALGADYWLRGVAGGDINFTLQHAYSGATRCNADALQGACLVTPRFRTGSATHRTDFRAGYEAASHKWAVALFVNNLFDKRYVTSIGNMTTNLLGTPYAMVNPPRRVGVELRLNM</sequence>
<dbReference type="GO" id="GO:0006826">
    <property type="term" value="P:iron ion transport"/>
    <property type="evidence" value="ECO:0007669"/>
    <property type="project" value="UniProtKB-KW"/>
</dbReference>
<dbReference type="PROSITE" id="PS51257">
    <property type="entry name" value="PROKAR_LIPOPROTEIN"/>
    <property type="match status" value="1"/>
</dbReference>
<dbReference type="SUPFAM" id="SSF56935">
    <property type="entry name" value="Porins"/>
    <property type="match status" value="1"/>
</dbReference>
<evidence type="ECO:0000256" key="4">
    <source>
        <dbReference type="ARBA" id="ARBA00022496"/>
    </source>
</evidence>
<organism evidence="16 17">
    <name type="scientific">Pseudoduganella guangdongensis</name>
    <dbReference type="NCBI Taxonomy" id="2692179"/>
    <lineage>
        <taxon>Bacteria</taxon>
        <taxon>Pseudomonadati</taxon>
        <taxon>Pseudomonadota</taxon>
        <taxon>Betaproteobacteria</taxon>
        <taxon>Burkholderiales</taxon>
        <taxon>Oxalobacteraceae</taxon>
        <taxon>Telluria group</taxon>
        <taxon>Pseudoduganella</taxon>
    </lineage>
</organism>
<evidence type="ECO:0000256" key="10">
    <source>
        <dbReference type="ARBA" id="ARBA00023237"/>
    </source>
</evidence>
<evidence type="ECO:0000256" key="5">
    <source>
        <dbReference type="ARBA" id="ARBA00022692"/>
    </source>
</evidence>
<keyword evidence="2 11" id="KW-0813">Transport</keyword>
<name>A0A6N9HJV9_9BURK</name>
<dbReference type="PANTHER" id="PTHR32552">
    <property type="entry name" value="FERRICHROME IRON RECEPTOR-RELATED"/>
    <property type="match status" value="1"/>
</dbReference>
<feature type="domain" description="TonB-dependent receptor-like beta-barrel" evidence="14">
    <location>
        <begin position="270"/>
        <end position="759"/>
    </location>
</feature>
<dbReference type="Pfam" id="PF00593">
    <property type="entry name" value="TonB_dep_Rec_b-barrel"/>
    <property type="match status" value="1"/>
</dbReference>
<comment type="similarity">
    <text evidence="11 12">Belongs to the TonB-dependent receptor family.</text>
</comment>
<dbReference type="PANTHER" id="PTHR32552:SF81">
    <property type="entry name" value="TONB-DEPENDENT OUTER MEMBRANE RECEPTOR"/>
    <property type="match status" value="1"/>
</dbReference>
<comment type="caution">
    <text evidence="16">The sequence shown here is derived from an EMBL/GenBank/DDBJ whole genome shotgun (WGS) entry which is preliminary data.</text>
</comment>